<evidence type="ECO:0000256" key="13">
    <source>
        <dbReference type="ARBA" id="ARBA00022932"/>
    </source>
</evidence>
<dbReference type="InterPro" id="IPR036875">
    <property type="entry name" value="Znf_CCHC_sf"/>
</dbReference>
<gene>
    <name evidence="21" type="ORF">RF55_17907</name>
</gene>
<keyword evidence="13" id="KW-0239">DNA-directed DNA polymerase</keyword>
<dbReference type="GO" id="GO:0003676">
    <property type="term" value="F:nucleic acid binding"/>
    <property type="evidence" value="ECO:0007669"/>
    <property type="project" value="InterPro"/>
</dbReference>
<comment type="function">
    <text evidence="1">The aspartyl protease (PR) mediates the proteolytic cleavages of the Gag and Gag-Pol polyproteins after assembly of the VLP.</text>
</comment>
<dbReference type="AlphaFoldDB" id="A0A0J7K205"/>
<evidence type="ECO:0000256" key="15">
    <source>
        <dbReference type="ARBA" id="ARBA00023172"/>
    </source>
</evidence>
<accession>A0A0J7K205</accession>
<keyword evidence="14" id="KW-0917">Virion maturation</keyword>
<evidence type="ECO:0000256" key="14">
    <source>
        <dbReference type="ARBA" id="ARBA00023113"/>
    </source>
</evidence>
<feature type="compositionally biased region" description="Basic residues" evidence="18">
    <location>
        <begin position="23"/>
        <end position="40"/>
    </location>
</feature>
<feature type="domain" description="Integrase catalytic" evidence="20">
    <location>
        <begin position="268"/>
        <end position="443"/>
    </location>
</feature>
<feature type="domain" description="CCHC-type" evidence="19">
    <location>
        <begin position="30"/>
        <end position="46"/>
    </location>
</feature>
<keyword evidence="22" id="KW-1185">Reference proteome</keyword>
<keyword evidence="8" id="KW-0378">Hydrolase</keyword>
<keyword evidence="16" id="KW-0511">Multifunctional enzyme</keyword>
<dbReference type="GO" id="GO:0003887">
    <property type="term" value="F:DNA-directed DNA polymerase activity"/>
    <property type="evidence" value="ECO:0007669"/>
    <property type="project" value="UniProtKB-KW"/>
</dbReference>
<evidence type="ECO:0000256" key="9">
    <source>
        <dbReference type="ARBA" id="ARBA00022840"/>
    </source>
</evidence>
<dbReference type="STRING" id="67767.A0A0J7K205"/>
<dbReference type="Gene3D" id="4.10.60.10">
    <property type="entry name" value="Zinc finger, CCHC-type"/>
    <property type="match status" value="1"/>
</dbReference>
<dbReference type="InterPro" id="IPR054722">
    <property type="entry name" value="PolX-like_BBD"/>
</dbReference>
<dbReference type="Proteomes" id="UP000036403">
    <property type="component" value="Unassembled WGS sequence"/>
</dbReference>
<dbReference type="SUPFAM" id="SSF57756">
    <property type="entry name" value="Retrovirus zinc finger-like domains"/>
    <property type="match status" value="1"/>
</dbReference>
<evidence type="ECO:0000256" key="6">
    <source>
        <dbReference type="ARBA" id="ARBA00022741"/>
    </source>
</evidence>
<keyword evidence="13" id="KW-0548">Nucleotidyltransferase</keyword>
<evidence type="ECO:0000256" key="5">
    <source>
        <dbReference type="ARBA" id="ARBA00022723"/>
    </source>
</evidence>
<evidence type="ECO:0000256" key="17">
    <source>
        <dbReference type="PROSITE-ProRule" id="PRU00047"/>
    </source>
</evidence>
<dbReference type="InterPro" id="IPR039537">
    <property type="entry name" value="Retrotran_Ty1/copia-like"/>
</dbReference>
<organism evidence="21 22">
    <name type="scientific">Lasius niger</name>
    <name type="common">Black garden ant</name>
    <dbReference type="NCBI Taxonomy" id="67767"/>
    <lineage>
        <taxon>Eukaryota</taxon>
        <taxon>Metazoa</taxon>
        <taxon>Ecdysozoa</taxon>
        <taxon>Arthropoda</taxon>
        <taxon>Hexapoda</taxon>
        <taxon>Insecta</taxon>
        <taxon>Pterygota</taxon>
        <taxon>Neoptera</taxon>
        <taxon>Endopterygota</taxon>
        <taxon>Hymenoptera</taxon>
        <taxon>Apocrita</taxon>
        <taxon>Aculeata</taxon>
        <taxon>Formicoidea</taxon>
        <taxon>Formicidae</taxon>
        <taxon>Formicinae</taxon>
        <taxon>Lasius</taxon>
        <taxon>Lasius</taxon>
    </lineage>
</organism>
<dbReference type="Pfam" id="PF25597">
    <property type="entry name" value="SH3_retrovirus"/>
    <property type="match status" value="1"/>
</dbReference>
<dbReference type="GO" id="GO:0015074">
    <property type="term" value="P:DNA integration"/>
    <property type="evidence" value="ECO:0007669"/>
    <property type="project" value="UniProtKB-KW"/>
</dbReference>
<feature type="compositionally biased region" description="Acidic residues" evidence="18">
    <location>
        <begin position="491"/>
        <end position="521"/>
    </location>
</feature>
<dbReference type="GO" id="GO:0005524">
    <property type="term" value="F:ATP binding"/>
    <property type="evidence" value="ECO:0007669"/>
    <property type="project" value="UniProtKB-KW"/>
</dbReference>
<feature type="compositionally biased region" description="Basic and acidic residues" evidence="18">
    <location>
        <begin position="41"/>
        <end position="67"/>
    </location>
</feature>
<evidence type="ECO:0000256" key="2">
    <source>
        <dbReference type="ARBA" id="ARBA00022612"/>
    </source>
</evidence>
<protein>
    <submittedName>
        <fullName evidence="21">Integrase core domain protein</fullName>
    </submittedName>
</protein>
<dbReference type="PaxDb" id="67767-A0A0J7K205"/>
<dbReference type="Pfam" id="PF00098">
    <property type="entry name" value="zf-CCHC"/>
    <property type="match status" value="1"/>
</dbReference>
<reference evidence="21 22" key="1">
    <citation type="submission" date="2015-04" db="EMBL/GenBank/DDBJ databases">
        <title>Lasius niger genome sequencing.</title>
        <authorList>
            <person name="Konorov E.A."/>
            <person name="Nikitin M.A."/>
            <person name="Kirill M.V."/>
            <person name="Chang P."/>
        </authorList>
    </citation>
    <scope>NUCLEOTIDE SEQUENCE [LARGE SCALE GENOMIC DNA]</scope>
    <source>
        <tissue evidence="21">Whole</tissue>
    </source>
</reference>
<evidence type="ECO:0000259" key="20">
    <source>
        <dbReference type="PROSITE" id="PS50994"/>
    </source>
</evidence>
<keyword evidence="4" id="KW-0540">Nuclease</keyword>
<evidence type="ECO:0000256" key="18">
    <source>
        <dbReference type="SAM" id="MobiDB-lite"/>
    </source>
</evidence>
<dbReference type="InterPro" id="IPR001584">
    <property type="entry name" value="Integrase_cat-core"/>
</dbReference>
<evidence type="ECO:0000259" key="19">
    <source>
        <dbReference type="PROSITE" id="PS50158"/>
    </source>
</evidence>
<evidence type="ECO:0000256" key="4">
    <source>
        <dbReference type="ARBA" id="ARBA00022722"/>
    </source>
</evidence>
<dbReference type="GO" id="GO:0006508">
    <property type="term" value="P:proteolysis"/>
    <property type="evidence" value="ECO:0007669"/>
    <property type="project" value="UniProtKB-KW"/>
</dbReference>
<keyword evidence="11" id="KW-0229">DNA integration</keyword>
<dbReference type="Pfam" id="PF07727">
    <property type="entry name" value="RVT_2"/>
    <property type="match status" value="1"/>
</dbReference>
<dbReference type="EMBL" id="LBMM01016650">
    <property type="protein sequence ID" value="KMQ84352.1"/>
    <property type="molecule type" value="Genomic_DNA"/>
</dbReference>
<dbReference type="GO" id="GO:0008233">
    <property type="term" value="F:peptidase activity"/>
    <property type="evidence" value="ECO:0007669"/>
    <property type="project" value="UniProtKB-KW"/>
</dbReference>
<keyword evidence="9" id="KW-0067">ATP-binding</keyword>
<dbReference type="InterPro" id="IPR001878">
    <property type="entry name" value="Znf_CCHC"/>
</dbReference>
<feature type="non-terminal residue" evidence="21">
    <location>
        <position position="1"/>
    </location>
</feature>
<evidence type="ECO:0000256" key="10">
    <source>
        <dbReference type="ARBA" id="ARBA00022842"/>
    </source>
</evidence>
<evidence type="ECO:0000256" key="16">
    <source>
        <dbReference type="ARBA" id="ARBA00023268"/>
    </source>
</evidence>
<dbReference type="GO" id="GO:0008270">
    <property type="term" value="F:zinc ion binding"/>
    <property type="evidence" value="ECO:0007669"/>
    <property type="project" value="UniProtKB-KW"/>
</dbReference>
<dbReference type="Gene3D" id="3.30.420.10">
    <property type="entry name" value="Ribonuclease H-like superfamily/Ribonuclease H"/>
    <property type="match status" value="1"/>
</dbReference>
<dbReference type="PANTHER" id="PTHR42648:SF11">
    <property type="entry name" value="TRANSPOSON TY4-P GAG-POL POLYPROTEIN"/>
    <property type="match status" value="1"/>
</dbReference>
<evidence type="ECO:0000256" key="3">
    <source>
        <dbReference type="ARBA" id="ARBA00022670"/>
    </source>
</evidence>
<dbReference type="InterPro" id="IPR013103">
    <property type="entry name" value="RVT_2"/>
</dbReference>
<keyword evidence="13" id="KW-0808">Transferase</keyword>
<sequence>STDRGLTVKAHKGQNSKNYEHTKPKRRTGKCFKCGKKGHWKRECRSKSQKTAKTEKENSKKEAKSGECEALIGEEEDNKENNEEKWYLDSGASAHMTSNRTWLVNYTEFEKPKKFKIGDGNHLLAYGVGEIPIRIYTDKRWEENKHLSNVHFIPKVKYNLVSYGAITNRGYTVTGNNKQCLIHLGKRTVMVGEKEGNLYKLKINRVSTEEALIMEKGQGDNSLRIWHERLAHLNLKDVKQVLNIEGIKATEQVSKFLCKACVEGKMHRLSFPTSKSNARKIGELIHADLCGPMEETSIGNSRYFLLFKDDCSKYRKVYFLKNKSEVPEFFRKYRTSLETETGEKLRTLRTDNGLEFINWKLKEETDRLGIRHERTVAYTPEQNGRPERENRTLVEAAGSMMLAKGVPKKLWAEAVNTAAYVLNRQKRLKWDAKATKGIHVGYGEETKGYSIWYPSQKKVDTQRDVIFEQESKESEDKKEKEEKEKTTWTDVYEETSEEPEENEDEENEEETQENQTEEEEKEVNIRSSSADEVDEETINSDTSEEQEYIQEPREGQISEQQASERTLRDRSSLKPPVRYINLVDSSNNNLYVAEGGEPLTYREAVQSSDAAMWKKAMDEEMEAHGKNKTWTLTTCPPGSRILSKKWVFKIKTKADGTTDRYKARIVTKGYQQRRGVDFHKTFSLVTKYNTIRAVLAMAAA</sequence>
<evidence type="ECO:0000256" key="11">
    <source>
        <dbReference type="ARBA" id="ARBA00022908"/>
    </source>
</evidence>
<evidence type="ECO:0000256" key="1">
    <source>
        <dbReference type="ARBA" id="ARBA00002180"/>
    </source>
</evidence>
<keyword evidence="17" id="KW-0862">Zinc</keyword>
<dbReference type="Pfam" id="PF13976">
    <property type="entry name" value="gag_pre-integrs"/>
    <property type="match status" value="1"/>
</dbReference>
<dbReference type="PROSITE" id="PS50994">
    <property type="entry name" value="INTEGRASE"/>
    <property type="match status" value="1"/>
</dbReference>
<keyword evidence="6" id="KW-0547">Nucleotide-binding</keyword>
<keyword evidence="5" id="KW-0479">Metal-binding</keyword>
<dbReference type="PANTHER" id="PTHR42648">
    <property type="entry name" value="TRANSPOSASE, PUTATIVE-RELATED"/>
    <property type="match status" value="1"/>
</dbReference>
<comment type="caution">
    <text evidence="21">The sequence shown here is derived from an EMBL/GenBank/DDBJ whole genome shotgun (WGS) entry which is preliminary data.</text>
</comment>
<dbReference type="OrthoDB" id="8061440at2759"/>
<feature type="compositionally biased region" description="Acidic residues" evidence="18">
    <location>
        <begin position="531"/>
        <end position="548"/>
    </location>
</feature>
<dbReference type="SUPFAM" id="SSF53098">
    <property type="entry name" value="Ribonuclease H-like"/>
    <property type="match status" value="1"/>
</dbReference>
<dbReference type="GO" id="GO:0004519">
    <property type="term" value="F:endonuclease activity"/>
    <property type="evidence" value="ECO:0007669"/>
    <property type="project" value="UniProtKB-KW"/>
</dbReference>
<evidence type="ECO:0000313" key="21">
    <source>
        <dbReference type="EMBL" id="KMQ84352.1"/>
    </source>
</evidence>
<dbReference type="PROSITE" id="PS50158">
    <property type="entry name" value="ZF_CCHC"/>
    <property type="match status" value="1"/>
</dbReference>
<keyword evidence="17" id="KW-0863">Zinc-finger</keyword>
<keyword evidence="10" id="KW-0460">Magnesium</keyword>
<keyword evidence="12" id="KW-0695">RNA-directed DNA polymerase</keyword>
<dbReference type="Pfam" id="PF22936">
    <property type="entry name" value="Pol_BBD"/>
    <property type="match status" value="1"/>
</dbReference>
<dbReference type="SMART" id="SM00343">
    <property type="entry name" value="ZnF_C2HC"/>
    <property type="match status" value="1"/>
</dbReference>
<evidence type="ECO:0000313" key="22">
    <source>
        <dbReference type="Proteomes" id="UP000036403"/>
    </source>
</evidence>
<dbReference type="GO" id="GO:0006310">
    <property type="term" value="P:DNA recombination"/>
    <property type="evidence" value="ECO:0007669"/>
    <property type="project" value="UniProtKB-KW"/>
</dbReference>
<keyword evidence="15" id="KW-0233">DNA recombination</keyword>
<evidence type="ECO:0000256" key="12">
    <source>
        <dbReference type="ARBA" id="ARBA00022918"/>
    </source>
</evidence>
<evidence type="ECO:0000256" key="8">
    <source>
        <dbReference type="ARBA" id="ARBA00022801"/>
    </source>
</evidence>
<dbReference type="InterPro" id="IPR036397">
    <property type="entry name" value="RNaseH_sf"/>
</dbReference>
<keyword evidence="3" id="KW-0645">Protease</keyword>
<proteinExistence type="predicted"/>
<feature type="region of interest" description="Disordered" evidence="18">
    <location>
        <begin position="468"/>
        <end position="571"/>
    </location>
</feature>
<dbReference type="GO" id="GO:0003964">
    <property type="term" value="F:RNA-directed DNA polymerase activity"/>
    <property type="evidence" value="ECO:0007669"/>
    <property type="project" value="UniProtKB-KW"/>
</dbReference>
<dbReference type="InterPro" id="IPR012337">
    <property type="entry name" value="RNaseH-like_sf"/>
</dbReference>
<feature type="compositionally biased region" description="Basic and acidic residues" evidence="18">
    <location>
        <begin position="468"/>
        <end position="487"/>
    </location>
</feature>
<keyword evidence="7" id="KW-0255">Endonuclease</keyword>
<feature type="region of interest" description="Disordered" evidence="18">
    <location>
        <begin position="1"/>
        <end position="83"/>
    </location>
</feature>
<name>A0A0J7K205_LASNI</name>
<dbReference type="InterPro" id="IPR025724">
    <property type="entry name" value="GAG-pre-integrase_dom"/>
</dbReference>
<keyword evidence="2" id="KW-1188">Viral release from host cell</keyword>
<evidence type="ECO:0000256" key="7">
    <source>
        <dbReference type="ARBA" id="ARBA00022759"/>
    </source>
</evidence>
<dbReference type="InterPro" id="IPR057670">
    <property type="entry name" value="SH3_retrovirus"/>
</dbReference>